<dbReference type="EMBL" id="VIVQ01000004">
    <property type="protein sequence ID" value="TWE07887.1"/>
    <property type="molecule type" value="Genomic_DNA"/>
</dbReference>
<name>A0A561DX03_9MICO</name>
<dbReference type="Proteomes" id="UP000318297">
    <property type="component" value="Unassembled WGS sequence"/>
</dbReference>
<dbReference type="SUPFAM" id="SSF54593">
    <property type="entry name" value="Glyoxalase/Bleomycin resistance protein/Dihydroxybiphenyl dioxygenase"/>
    <property type="match status" value="1"/>
</dbReference>
<evidence type="ECO:0008006" key="3">
    <source>
        <dbReference type="Google" id="ProtNLM"/>
    </source>
</evidence>
<sequence>MTALPALRQLVFLAADLDTTLATARAEFGLREGISDAAGMAQLGFVHQVLTIGRTHLEFTAPLSPDTGPGRLVAHRGDIGYMVVIQVADIDATIRRAAALDLTPVLETPYEDNTITQWHPRDFGTLLELDQIRPADSWHMAPRIFEIGSTDVVGDVTGIDIAVADPPTVAQTWATVLDIQLRNQDTTLDLDGRTIRFVRACRSAETGLVAVELPLTDPSAPARSVTVSGVDFRLVPAAAPTDNSLRLL</sequence>
<gene>
    <name evidence="1" type="ORF">BKA23_3254</name>
</gene>
<dbReference type="RefSeq" id="WP_145230336.1">
    <property type="nucleotide sequence ID" value="NZ_VIVQ01000004.1"/>
</dbReference>
<comment type="caution">
    <text evidence="1">The sequence shown here is derived from an EMBL/GenBank/DDBJ whole genome shotgun (WGS) entry which is preliminary data.</text>
</comment>
<organism evidence="1 2">
    <name type="scientific">Rudaeicoccus suwonensis</name>
    <dbReference type="NCBI Taxonomy" id="657409"/>
    <lineage>
        <taxon>Bacteria</taxon>
        <taxon>Bacillati</taxon>
        <taxon>Actinomycetota</taxon>
        <taxon>Actinomycetes</taxon>
        <taxon>Micrococcales</taxon>
        <taxon>Dermacoccaceae</taxon>
        <taxon>Rudaeicoccus</taxon>
    </lineage>
</organism>
<reference evidence="1 2" key="1">
    <citation type="submission" date="2019-06" db="EMBL/GenBank/DDBJ databases">
        <title>Sequencing the genomes of 1000 actinobacteria strains.</title>
        <authorList>
            <person name="Klenk H.-P."/>
        </authorList>
    </citation>
    <scope>NUCLEOTIDE SEQUENCE [LARGE SCALE GENOMIC DNA]</scope>
    <source>
        <strain evidence="1 2">DSM 19560</strain>
    </source>
</reference>
<protein>
    <recommendedName>
        <fullName evidence="3">Glyoxalase-like protein</fullName>
    </recommendedName>
</protein>
<dbReference type="OrthoDB" id="3743674at2"/>
<keyword evidence="2" id="KW-1185">Reference proteome</keyword>
<proteinExistence type="predicted"/>
<dbReference type="InterPro" id="IPR029068">
    <property type="entry name" value="Glyas_Bleomycin-R_OHBP_Dase"/>
</dbReference>
<evidence type="ECO:0000313" key="1">
    <source>
        <dbReference type="EMBL" id="TWE07887.1"/>
    </source>
</evidence>
<accession>A0A561DX03</accession>
<dbReference type="Gene3D" id="3.10.180.10">
    <property type="entry name" value="2,3-Dihydroxybiphenyl 1,2-Dioxygenase, domain 1"/>
    <property type="match status" value="1"/>
</dbReference>
<evidence type="ECO:0000313" key="2">
    <source>
        <dbReference type="Proteomes" id="UP000318297"/>
    </source>
</evidence>
<dbReference type="AlphaFoldDB" id="A0A561DX03"/>